<dbReference type="HOGENOM" id="CLU_061724_0_0_11"/>
<dbReference type="PATRIC" id="fig|1214101.3.peg.1698"/>
<reference evidence="1 2" key="1">
    <citation type="journal article" date="2012" name="J. Bacteriol.">
        <title>Genome sequence of the bacterium Streptomyces davawensis JCM 4913 and heterologous production of the unique antibiotic roseoflavin.</title>
        <authorList>
            <person name="Jankowitsch F."/>
            <person name="Schwarz J."/>
            <person name="Ruckert C."/>
            <person name="Gust B."/>
            <person name="Szczepanowski R."/>
            <person name="Blom J."/>
            <person name="Pelzer S."/>
            <person name="Kalinowski J."/>
            <person name="Mack M."/>
        </authorList>
    </citation>
    <scope>NUCLEOTIDE SEQUENCE [LARGE SCALE GENOMIC DNA]</scope>
    <source>
        <strain evidence="2">DSM 101723 / JCM 4913 / KCC S-0913 / 768</strain>
    </source>
</reference>
<evidence type="ECO:0000313" key="2">
    <source>
        <dbReference type="Proteomes" id="UP000008043"/>
    </source>
</evidence>
<evidence type="ECO:0000313" key="1">
    <source>
        <dbReference type="EMBL" id="CCK26053.1"/>
    </source>
</evidence>
<proteinExistence type="predicted"/>
<dbReference type="EMBL" id="HE971709">
    <property type="protein sequence ID" value="CCK26053.1"/>
    <property type="molecule type" value="Genomic_DNA"/>
</dbReference>
<protein>
    <recommendedName>
        <fullName evidence="3">SalK</fullName>
    </recommendedName>
</protein>
<name>K4QY98_STRDJ</name>
<evidence type="ECO:0008006" key="3">
    <source>
        <dbReference type="Google" id="ProtNLM"/>
    </source>
</evidence>
<sequence>MAAMTSSPPFLPSGADRLDSGYQPVGNLPGMTTAALAPRAGRKCHNALNTLHALQYFAPELGKETGDLGITHPKAVNFAVRAAALGAVGPGTVAATFYNYKYEAVARHVPAVWETASPAQVLAARTRAVDAMLRRLLGEETIASAEMAEAARLALRATEVCSRHARPLYAAHADLPVPEQPHLAYFHGATLLREHRGDGHLVALVAAELDGLEALVTHTATGRGFTPRWQLVTRGWNQEEWDAACARLRERGLLDDSGELTGRGVALRDDIERETDRLDRAPYEHLGADDVARLTELASGFVHTALAAGAFPADLIGKG</sequence>
<dbReference type="AlphaFoldDB" id="K4QY98"/>
<accession>K4QY98</accession>
<gene>
    <name evidence="1" type="ORF">BN159_1674</name>
</gene>
<dbReference type="Pfam" id="PF21863">
    <property type="entry name" value="HTH_67"/>
    <property type="match status" value="1"/>
</dbReference>
<dbReference type="STRING" id="1214101.BN159_1674"/>
<dbReference type="Proteomes" id="UP000008043">
    <property type="component" value="Chromosome"/>
</dbReference>
<organism evidence="1 2">
    <name type="scientific">Streptomyces davaonensis (strain DSM 101723 / JCM 4913 / KCC S-0913 / 768)</name>
    <dbReference type="NCBI Taxonomy" id="1214101"/>
    <lineage>
        <taxon>Bacteria</taxon>
        <taxon>Bacillati</taxon>
        <taxon>Actinomycetota</taxon>
        <taxon>Actinomycetes</taxon>
        <taxon>Kitasatosporales</taxon>
        <taxon>Streptomycetaceae</taxon>
        <taxon>Streptomyces</taxon>
    </lineage>
</organism>
<dbReference type="InterPro" id="IPR054058">
    <property type="entry name" value="HTH_67"/>
</dbReference>
<dbReference type="eggNOG" id="COG1846">
    <property type="taxonomic scope" value="Bacteria"/>
</dbReference>
<keyword evidence="2" id="KW-1185">Reference proteome</keyword>
<dbReference type="KEGG" id="sdv:BN159_1674"/>
<dbReference type="NCBIfam" id="NF047719">
    <property type="entry name" value="SCO6745_fam_HTH"/>
    <property type="match status" value="1"/>
</dbReference>